<dbReference type="EMBL" id="FQXD01000001">
    <property type="protein sequence ID" value="SHG62264.1"/>
    <property type="molecule type" value="Genomic_DNA"/>
</dbReference>
<name>A0A1M5LAX8_9BACI</name>
<sequence length="89" mass="10150">MSYIEKIIGSLDDKREWKAMEGRAKTLSKEYLSAYKTIQKYMWTASGITDWKDTVRIFDTILDLFEEGASEGKKVADLTGENVATFVTN</sequence>
<keyword evidence="2" id="KW-1185">Reference proteome</keyword>
<organism evidence="1 2">
    <name type="scientific">Virgibacillus chiguensis</name>
    <dbReference type="NCBI Taxonomy" id="411959"/>
    <lineage>
        <taxon>Bacteria</taxon>
        <taxon>Bacillati</taxon>
        <taxon>Bacillota</taxon>
        <taxon>Bacilli</taxon>
        <taxon>Bacillales</taxon>
        <taxon>Bacillaceae</taxon>
        <taxon>Virgibacillus</taxon>
    </lineage>
</organism>
<dbReference type="Gene3D" id="1.10.1900.10">
    <property type="entry name" value="c-terminal domain of poly(a) binding protein"/>
    <property type="match status" value="1"/>
</dbReference>
<dbReference type="SUPFAM" id="SSF158560">
    <property type="entry name" value="BH3980-like"/>
    <property type="match status" value="1"/>
</dbReference>
<proteinExistence type="predicted"/>
<dbReference type="Proteomes" id="UP000184079">
    <property type="component" value="Unassembled WGS sequence"/>
</dbReference>
<accession>A0A1M5LAX8</accession>
<dbReference type="GO" id="GO:0003677">
    <property type="term" value="F:DNA binding"/>
    <property type="evidence" value="ECO:0007669"/>
    <property type="project" value="UniProtKB-KW"/>
</dbReference>
<evidence type="ECO:0000313" key="2">
    <source>
        <dbReference type="Proteomes" id="UP000184079"/>
    </source>
</evidence>
<dbReference type="InterPro" id="IPR008316">
    <property type="entry name" value="UCP029876"/>
</dbReference>
<dbReference type="AlphaFoldDB" id="A0A1M5LAX8"/>
<gene>
    <name evidence="1" type="ORF">SAMN05421807_10170</name>
</gene>
<keyword evidence="1" id="KW-0238">DNA-binding</keyword>
<protein>
    <submittedName>
        <fullName evidence="1">DNA-binding ferritin-like protein (Dps family)</fullName>
    </submittedName>
</protein>
<reference evidence="2" key="1">
    <citation type="submission" date="2016-11" db="EMBL/GenBank/DDBJ databases">
        <authorList>
            <person name="Varghese N."/>
            <person name="Submissions S."/>
        </authorList>
    </citation>
    <scope>NUCLEOTIDE SEQUENCE [LARGE SCALE GENOMIC DNA]</scope>
    <source>
        <strain evidence="2">CGMCC 1.6496</strain>
    </source>
</reference>
<evidence type="ECO:0000313" key="1">
    <source>
        <dbReference type="EMBL" id="SHG62264.1"/>
    </source>
</evidence>
<dbReference type="Pfam" id="PF06304">
    <property type="entry name" value="DUF1048"/>
    <property type="match status" value="1"/>
</dbReference>